<comment type="subcellular location">
    <subcellularLocation>
        <location evidence="1">Membrane</location>
        <topology evidence="1">Multi-pass membrane protein</topology>
    </subcellularLocation>
</comment>
<feature type="transmembrane region" description="Helical" evidence="8">
    <location>
        <begin position="165"/>
        <end position="190"/>
    </location>
</feature>
<feature type="transmembrane region" description="Helical" evidence="8">
    <location>
        <begin position="280"/>
        <end position="301"/>
    </location>
</feature>
<protein>
    <submittedName>
        <fullName evidence="10">Nematocin receptor 2</fullName>
    </submittedName>
</protein>
<dbReference type="PANTHER" id="PTHR24238:SF47">
    <property type="entry name" value="ECDYSTEROIDS_DOPAMINE RECEPTOR-RELATED"/>
    <property type="match status" value="1"/>
</dbReference>
<gene>
    <name evidence="10" type="ORF">HOLleu_33468</name>
</gene>
<feature type="domain" description="G-protein coupled receptors family 1 profile" evidence="9">
    <location>
        <begin position="22"/>
        <end position="336"/>
    </location>
</feature>
<dbReference type="InterPro" id="IPR000276">
    <property type="entry name" value="GPCR_Rhodpsn"/>
</dbReference>
<keyword evidence="3 8" id="KW-1133">Transmembrane helix</keyword>
<evidence type="ECO:0000256" key="7">
    <source>
        <dbReference type="ARBA" id="ARBA00023224"/>
    </source>
</evidence>
<keyword evidence="11" id="KW-1185">Reference proteome</keyword>
<dbReference type="Gene3D" id="1.20.1070.10">
    <property type="entry name" value="Rhodopsin 7-helix transmembrane proteins"/>
    <property type="match status" value="1"/>
</dbReference>
<feature type="transmembrane region" description="Helical" evidence="8">
    <location>
        <begin position="85"/>
        <end position="106"/>
    </location>
</feature>
<dbReference type="PRINTS" id="PR00237">
    <property type="entry name" value="GPCRRHODOPSN"/>
</dbReference>
<keyword evidence="4" id="KW-0297">G-protein coupled receptor</keyword>
<dbReference type="Pfam" id="PF00001">
    <property type="entry name" value="7tm_1"/>
    <property type="match status" value="1"/>
</dbReference>
<dbReference type="GO" id="GO:0016020">
    <property type="term" value="C:membrane"/>
    <property type="evidence" value="ECO:0007669"/>
    <property type="project" value="UniProtKB-SubCell"/>
</dbReference>
<dbReference type="Proteomes" id="UP001152320">
    <property type="component" value="Chromosome 17"/>
</dbReference>
<evidence type="ECO:0000313" key="10">
    <source>
        <dbReference type="EMBL" id="KAJ8025810.1"/>
    </source>
</evidence>
<evidence type="ECO:0000259" key="9">
    <source>
        <dbReference type="PROSITE" id="PS50262"/>
    </source>
</evidence>
<feature type="transmembrane region" description="Helical" evidence="8">
    <location>
        <begin position="41"/>
        <end position="65"/>
    </location>
</feature>
<dbReference type="EMBL" id="JAIZAY010000017">
    <property type="protein sequence ID" value="KAJ8025810.1"/>
    <property type="molecule type" value="Genomic_DNA"/>
</dbReference>
<dbReference type="GO" id="GO:0004930">
    <property type="term" value="F:G protein-coupled receptor activity"/>
    <property type="evidence" value="ECO:0007669"/>
    <property type="project" value="UniProtKB-KW"/>
</dbReference>
<organism evidence="10 11">
    <name type="scientific">Holothuria leucospilota</name>
    <name type="common">Black long sea cucumber</name>
    <name type="synonym">Mertensiothuria leucospilota</name>
    <dbReference type="NCBI Taxonomy" id="206669"/>
    <lineage>
        <taxon>Eukaryota</taxon>
        <taxon>Metazoa</taxon>
        <taxon>Echinodermata</taxon>
        <taxon>Eleutherozoa</taxon>
        <taxon>Echinozoa</taxon>
        <taxon>Holothuroidea</taxon>
        <taxon>Aspidochirotacea</taxon>
        <taxon>Aspidochirotida</taxon>
        <taxon>Holothuriidae</taxon>
        <taxon>Holothuria</taxon>
    </lineage>
</organism>
<evidence type="ECO:0000256" key="8">
    <source>
        <dbReference type="SAM" id="Phobius"/>
    </source>
</evidence>
<proteinExistence type="predicted"/>
<feature type="transmembrane region" description="Helical" evidence="8">
    <location>
        <begin position="6"/>
        <end position="29"/>
    </location>
</feature>
<evidence type="ECO:0000313" key="11">
    <source>
        <dbReference type="Proteomes" id="UP001152320"/>
    </source>
</evidence>
<keyword evidence="7" id="KW-0807">Transducer</keyword>
<dbReference type="OrthoDB" id="5969463at2759"/>
<evidence type="ECO:0000256" key="4">
    <source>
        <dbReference type="ARBA" id="ARBA00023040"/>
    </source>
</evidence>
<dbReference type="InterPro" id="IPR017452">
    <property type="entry name" value="GPCR_Rhodpsn_7TM"/>
</dbReference>
<dbReference type="CDD" id="cd00637">
    <property type="entry name" value="7tm_classA_rhodopsin-like"/>
    <property type="match status" value="1"/>
</dbReference>
<reference evidence="10" key="1">
    <citation type="submission" date="2021-10" db="EMBL/GenBank/DDBJ databases">
        <title>Tropical sea cucumber genome reveals ecological adaptation and Cuvierian tubules defense mechanism.</title>
        <authorList>
            <person name="Chen T."/>
        </authorList>
    </citation>
    <scope>NUCLEOTIDE SEQUENCE</scope>
    <source>
        <strain evidence="10">Nanhai2018</strain>
        <tissue evidence="10">Muscle</tissue>
    </source>
</reference>
<dbReference type="PANTHER" id="PTHR24238">
    <property type="entry name" value="G-PROTEIN COUPLED RECEPTOR"/>
    <property type="match status" value="1"/>
</dbReference>
<evidence type="ECO:0000256" key="6">
    <source>
        <dbReference type="ARBA" id="ARBA00023170"/>
    </source>
</evidence>
<evidence type="ECO:0000256" key="3">
    <source>
        <dbReference type="ARBA" id="ARBA00022989"/>
    </source>
</evidence>
<evidence type="ECO:0000256" key="2">
    <source>
        <dbReference type="ARBA" id="ARBA00022692"/>
    </source>
</evidence>
<keyword evidence="2 8" id="KW-0812">Transmembrane</keyword>
<name>A0A9Q0YNP8_HOLLE</name>
<accession>A0A9Q0YNP8</accession>
<dbReference type="AlphaFoldDB" id="A0A9Q0YNP8"/>
<sequence length="353" mass="39847">MHLYAWIAILYRFLISTFGIPGNILILIVYSRRKSIGSAQFFIKTLAIADLYVCLLLPFNVYYYVFQLNYTNNFICKISMTTESFGWYVSVFLTVAVAADRYVAICRPLTGRWSRRKAAVIVACSVLLAFILVTPEALVATTALKTHPYYGYNYTTCLPNGENRIFANLVVLPRVLSPFVALPTLAVIYIKVWRKVHRQKRQIGGVGSFTLSGNVAKNQTEHDSEERLTTQISKALPSVNGDNSTKNRDTETVEINDKVCADTNAFPQKTTIVVSRLTKMLLVTTLVFSLTWFLSVVLFSLKSTTDKWYPDSAPAILVSTVRLCPVINHAINPVIYSFTNKQFLRDCKRLCRS</sequence>
<keyword evidence="6 10" id="KW-0675">Receptor</keyword>
<feature type="transmembrane region" description="Helical" evidence="8">
    <location>
        <begin position="118"/>
        <end position="145"/>
    </location>
</feature>
<keyword evidence="5 8" id="KW-0472">Membrane</keyword>
<dbReference type="PROSITE" id="PS50262">
    <property type="entry name" value="G_PROTEIN_RECEP_F1_2"/>
    <property type="match status" value="1"/>
</dbReference>
<comment type="caution">
    <text evidence="10">The sequence shown here is derived from an EMBL/GenBank/DDBJ whole genome shotgun (WGS) entry which is preliminary data.</text>
</comment>
<evidence type="ECO:0000256" key="5">
    <source>
        <dbReference type="ARBA" id="ARBA00023136"/>
    </source>
</evidence>
<dbReference type="SUPFAM" id="SSF81321">
    <property type="entry name" value="Family A G protein-coupled receptor-like"/>
    <property type="match status" value="1"/>
</dbReference>
<evidence type="ECO:0000256" key="1">
    <source>
        <dbReference type="ARBA" id="ARBA00004141"/>
    </source>
</evidence>